<evidence type="ECO:0000259" key="8">
    <source>
        <dbReference type="PROSITE" id="PS50850"/>
    </source>
</evidence>
<evidence type="ECO:0000313" key="10">
    <source>
        <dbReference type="Proteomes" id="UP001056384"/>
    </source>
</evidence>
<feature type="transmembrane region" description="Helical" evidence="7">
    <location>
        <begin position="105"/>
        <end position="122"/>
    </location>
</feature>
<dbReference type="Proteomes" id="UP001056384">
    <property type="component" value="Chromosome 1"/>
</dbReference>
<evidence type="ECO:0000256" key="4">
    <source>
        <dbReference type="ARBA" id="ARBA00022692"/>
    </source>
</evidence>
<feature type="transmembrane region" description="Helical" evidence="7">
    <location>
        <begin position="164"/>
        <end position="184"/>
    </location>
</feature>
<dbReference type="SUPFAM" id="SSF103473">
    <property type="entry name" value="MFS general substrate transporter"/>
    <property type="match status" value="1"/>
</dbReference>
<keyword evidence="6 7" id="KW-0472">Membrane</keyword>
<feature type="transmembrane region" description="Helical" evidence="7">
    <location>
        <begin position="134"/>
        <end position="152"/>
    </location>
</feature>
<dbReference type="InterPro" id="IPR005829">
    <property type="entry name" value="Sugar_transporter_CS"/>
</dbReference>
<evidence type="ECO:0000256" key="2">
    <source>
        <dbReference type="ARBA" id="ARBA00010992"/>
    </source>
</evidence>
<proteinExistence type="inferred from homology"/>
<feature type="transmembrane region" description="Helical" evidence="7">
    <location>
        <begin position="350"/>
        <end position="369"/>
    </location>
</feature>
<evidence type="ECO:0000256" key="7">
    <source>
        <dbReference type="SAM" id="Phobius"/>
    </source>
</evidence>
<evidence type="ECO:0000256" key="5">
    <source>
        <dbReference type="ARBA" id="ARBA00022989"/>
    </source>
</evidence>
<dbReference type="PANTHER" id="PTHR48022">
    <property type="entry name" value="PLASTIDIC GLUCOSE TRANSPORTER 4"/>
    <property type="match status" value="1"/>
</dbReference>
<feature type="transmembrane region" description="Helical" evidence="7">
    <location>
        <begin position="322"/>
        <end position="343"/>
    </location>
</feature>
<feature type="transmembrane region" description="Helical" evidence="7">
    <location>
        <begin position="31"/>
        <end position="50"/>
    </location>
</feature>
<dbReference type="InterPro" id="IPR020846">
    <property type="entry name" value="MFS_dom"/>
</dbReference>
<keyword evidence="10" id="KW-1185">Reference proteome</keyword>
<evidence type="ECO:0000256" key="6">
    <source>
        <dbReference type="ARBA" id="ARBA00023136"/>
    </source>
</evidence>
<dbReference type="FunFam" id="1.20.1250.20:FF:000134">
    <property type="entry name" value="MFS sugar transporter protein"/>
    <property type="match status" value="1"/>
</dbReference>
<feature type="transmembrane region" description="Helical" evidence="7">
    <location>
        <begin position="196"/>
        <end position="215"/>
    </location>
</feature>
<feature type="transmembrane region" description="Helical" evidence="7">
    <location>
        <begin position="448"/>
        <end position="469"/>
    </location>
</feature>
<feature type="transmembrane region" description="Helical" evidence="7">
    <location>
        <begin position="421"/>
        <end position="442"/>
    </location>
</feature>
<dbReference type="PANTHER" id="PTHR48022:SF3">
    <property type="entry name" value="HEXOSE TRANSPORTER PROTEIN (AFU_ORTHOLOGUE AFUA_8G04480)-RELATED"/>
    <property type="match status" value="1"/>
</dbReference>
<dbReference type="InterPro" id="IPR050360">
    <property type="entry name" value="MFS_Sugar_Transporters"/>
</dbReference>
<dbReference type="PROSITE" id="PS50850">
    <property type="entry name" value="MFS"/>
    <property type="match status" value="1"/>
</dbReference>
<feature type="transmembrane region" description="Helical" evidence="7">
    <location>
        <begin position="70"/>
        <end position="93"/>
    </location>
</feature>
<feature type="domain" description="Major facilitator superfamily (MFS) profile" evidence="8">
    <location>
        <begin position="37"/>
        <end position="473"/>
    </location>
</feature>
<comment type="subcellular location">
    <subcellularLocation>
        <location evidence="1">Membrane</location>
        <topology evidence="1">Multi-pass membrane protein</topology>
    </subcellularLocation>
</comment>
<gene>
    <name evidence="9" type="ORF">Slin15195_G019100</name>
</gene>
<dbReference type="PROSITE" id="PS00216">
    <property type="entry name" value="SUGAR_TRANSPORT_1"/>
    <property type="match status" value="1"/>
</dbReference>
<comment type="similarity">
    <text evidence="2">Belongs to the major facilitator superfamily. Sugar transporter (TC 2.A.1.1) family.</text>
</comment>
<accession>A0A9Q9AMD0</accession>
<sequence length="520" mass="57728">MGQKARSNAIGDELLAVLPADDKPWYRKWHLVKLNLCILSLVLFSSANGYDGSLMNGLQALDQWQIFMDYPTGAWLGFMSAIYWVGNGINYPISAWVANKYGRKPGVYLGYMFMALGVALTAGEHDYYFVLQRFFIGCASAWFSGPVALLINEIAYPTHRGIASALYNCGWYVGGTIGAFVTFGTRNYEGNWSWRIPTTLQILIPIVTMPGFIMTPESPRWLVSKDRIEEARANLYRAHGGHESEALIDYEMLEITTALRLEQEAVRSASYMEMTRTKGNRHRLFITISVGFFSQWAGNGVVSYYLPMVLDGVGVTSTRDQTLISGCLQVWNLFFAVGAALMVDKLGRRFLFLASASTMLIGFIITTALSGSFAETGNAGIGLAVIPFLFVFFAGYDIALTPLLFAYPCEIWPYNLRGRGLSVMGLSVVVAIVFNTFINPIALEAIGWRYYIVFVAIIIVYGLTAYFFYPETSGHSLEQMAVVFDGPDALVADEFEIVERSKSVASEKRGGEIVHEERAA</sequence>
<protein>
    <submittedName>
        <fullName evidence="9">Major facilitator, sugar transporter, major facilitator superfamily</fullName>
    </submittedName>
</protein>
<keyword evidence="4 7" id="KW-0812">Transmembrane</keyword>
<dbReference type="EMBL" id="CP099418">
    <property type="protein sequence ID" value="USW48591.1"/>
    <property type="molecule type" value="Genomic_DNA"/>
</dbReference>
<dbReference type="Gene3D" id="1.20.1250.20">
    <property type="entry name" value="MFS general substrate transporter like domains"/>
    <property type="match status" value="1"/>
</dbReference>
<evidence type="ECO:0000313" key="9">
    <source>
        <dbReference type="EMBL" id="USW48591.1"/>
    </source>
</evidence>
<reference evidence="9" key="1">
    <citation type="submission" date="2022-06" db="EMBL/GenBank/DDBJ databases">
        <title>Complete genome sequences of two strains of the flax pathogen Septoria linicola.</title>
        <authorList>
            <person name="Lapalu N."/>
            <person name="Simon A."/>
            <person name="Demenou B."/>
            <person name="Paumier D."/>
            <person name="Guillot M.-P."/>
            <person name="Gout L."/>
            <person name="Valade R."/>
        </authorList>
    </citation>
    <scope>NUCLEOTIDE SEQUENCE</scope>
    <source>
        <strain evidence="9">SE15195</strain>
    </source>
</reference>
<dbReference type="Pfam" id="PF00083">
    <property type="entry name" value="Sugar_tr"/>
    <property type="match status" value="1"/>
</dbReference>
<name>A0A9Q9AMD0_9PEZI</name>
<keyword evidence="3" id="KW-0813">Transport</keyword>
<dbReference type="AlphaFoldDB" id="A0A9Q9AMD0"/>
<keyword evidence="9" id="KW-0762">Sugar transport</keyword>
<organism evidence="9 10">
    <name type="scientific">Septoria linicola</name>
    <dbReference type="NCBI Taxonomy" id="215465"/>
    <lineage>
        <taxon>Eukaryota</taxon>
        <taxon>Fungi</taxon>
        <taxon>Dikarya</taxon>
        <taxon>Ascomycota</taxon>
        <taxon>Pezizomycotina</taxon>
        <taxon>Dothideomycetes</taxon>
        <taxon>Dothideomycetidae</taxon>
        <taxon>Mycosphaerellales</taxon>
        <taxon>Mycosphaerellaceae</taxon>
        <taxon>Septoria</taxon>
    </lineage>
</organism>
<dbReference type="InterPro" id="IPR005828">
    <property type="entry name" value="MFS_sugar_transport-like"/>
</dbReference>
<feature type="transmembrane region" description="Helical" evidence="7">
    <location>
        <begin position="284"/>
        <end position="306"/>
    </location>
</feature>
<dbReference type="GO" id="GO:0005351">
    <property type="term" value="F:carbohydrate:proton symporter activity"/>
    <property type="evidence" value="ECO:0007669"/>
    <property type="project" value="TreeGrafter"/>
</dbReference>
<dbReference type="GO" id="GO:0016020">
    <property type="term" value="C:membrane"/>
    <property type="evidence" value="ECO:0007669"/>
    <property type="project" value="UniProtKB-SubCell"/>
</dbReference>
<keyword evidence="5 7" id="KW-1133">Transmembrane helix</keyword>
<dbReference type="InterPro" id="IPR036259">
    <property type="entry name" value="MFS_trans_sf"/>
</dbReference>
<evidence type="ECO:0000256" key="3">
    <source>
        <dbReference type="ARBA" id="ARBA00022448"/>
    </source>
</evidence>
<feature type="transmembrane region" description="Helical" evidence="7">
    <location>
        <begin position="381"/>
        <end position="409"/>
    </location>
</feature>
<evidence type="ECO:0000256" key="1">
    <source>
        <dbReference type="ARBA" id="ARBA00004141"/>
    </source>
</evidence>